<evidence type="ECO:0000256" key="9">
    <source>
        <dbReference type="ARBA" id="ARBA00023034"/>
    </source>
</evidence>
<dbReference type="Gene3D" id="3.90.1480.20">
    <property type="entry name" value="Glycosyl transferase family 29"/>
    <property type="match status" value="1"/>
</dbReference>
<dbReference type="PANTHER" id="PTHR45941:SF1">
    <property type="entry name" value="ALPHA-N-ACETYLGALACTOSAMINIDE ALPHA-2,6-SIALYLTRANSFERASE 1"/>
    <property type="match status" value="1"/>
</dbReference>
<keyword evidence="6" id="KW-0812">Transmembrane</keyword>
<dbReference type="InterPro" id="IPR001675">
    <property type="entry name" value="Glyco_trans_29"/>
</dbReference>
<keyword evidence="8" id="KW-1133">Transmembrane helix</keyword>
<name>F7A3G4_ORNAN</name>
<keyword evidence="5" id="KW-0808">Transferase</keyword>
<comment type="subcellular location">
    <subcellularLocation>
        <location evidence="1">Golgi apparatus membrane</location>
        <topology evidence="1">Single-pass type II membrane protein</topology>
    </subcellularLocation>
</comment>
<dbReference type="GO" id="GO:0000139">
    <property type="term" value="C:Golgi membrane"/>
    <property type="evidence" value="ECO:0007669"/>
    <property type="project" value="UniProtKB-SubCell"/>
</dbReference>
<dbReference type="FunCoup" id="F7A3G4">
    <property type="interactions" value="140"/>
</dbReference>
<dbReference type="GO" id="GO:0001665">
    <property type="term" value="F:alpha-N-acetylgalactosaminide alpha-2,6-sialyltransferase activity"/>
    <property type="evidence" value="ECO:0000318"/>
    <property type="project" value="GO_Central"/>
</dbReference>
<dbReference type="Pfam" id="PF00777">
    <property type="entry name" value="Glyco_transf_29"/>
    <property type="match status" value="1"/>
</dbReference>
<evidence type="ECO:0000256" key="10">
    <source>
        <dbReference type="ARBA" id="ARBA00023136"/>
    </source>
</evidence>
<evidence type="ECO:0000256" key="13">
    <source>
        <dbReference type="ARBA" id="ARBA00036348"/>
    </source>
</evidence>
<reference evidence="18" key="1">
    <citation type="submission" date="2025-08" db="UniProtKB">
        <authorList>
            <consortium name="Ensembl"/>
        </authorList>
    </citation>
    <scope>IDENTIFICATION</scope>
    <source>
        <strain evidence="18">Glennie</strain>
    </source>
</reference>
<evidence type="ECO:0000256" key="1">
    <source>
        <dbReference type="ARBA" id="ARBA00004323"/>
    </source>
</evidence>
<evidence type="ECO:0000256" key="14">
    <source>
        <dbReference type="ARBA" id="ARBA00039109"/>
    </source>
</evidence>
<gene>
    <name evidence="18" type="primary">ST6GALNAC1</name>
</gene>
<keyword evidence="12" id="KW-0325">Glycoprotein</keyword>
<dbReference type="GeneTree" id="ENSGT00940000159930"/>
<dbReference type="InterPro" id="IPR038578">
    <property type="entry name" value="GT29-like_sf"/>
</dbReference>
<evidence type="ECO:0000256" key="6">
    <source>
        <dbReference type="ARBA" id="ARBA00022692"/>
    </source>
</evidence>
<evidence type="ECO:0000256" key="12">
    <source>
        <dbReference type="ARBA" id="ARBA00023180"/>
    </source>
</evidence>
<keyword evidence="9" id="KW-0333">Golgi apparatus</keyword>
<feature type="compositionally biased region" description="Polar residues" evidence="17">
    <location>
        <begin position="173"/>
        <end position="186"/>
    </location>
</feature>
<dbReference type="Bgee" id="ENSOANG00000011568">
    <property type="expression patterns" value="Expressed in endometrium and 3 other cell types or tissues"/>
</dbReference>
<evidence type="ECO:0000256" key="16">
    <source>
        <dbReference type="ARBA" id="ARBA00052285"/>
    </source>
</evidence>
<dbReference type="GO" id="GO:0009312">
    <property type="term" value="P:oligosaccharide biosynthetic process"/>
    <property type="evidence" value="ECO:0000318"/>
    <property type="project" value="GO_Central"/>
</dbReference>
<feature type="compositionally biased region" description="Polar residues" evidence="17">
    <location>
        <begin position="196"/>
        <end position="219"/>
    </location>
</feature>
<organism evidence="18 19">
    <name type="scientific">Ornithorhynchus anatinus</name>
    <name type="common">Duckbill platypus</name>
    <dbReference type="NCBI Taxonomy" id="9258"/>
    <lineage>
        <taxon>Eukaryota</taxon>
        <taxon>Metazoa</taxon>
        <taxon>Chordata</taxon>
        <taxon>Craniata</taxon>
        <taxon>Vertebrata</taxon>
        <taxon>Euteleostomi</taxon>
        <taxon>Mammalia</taxon>
        <taxon>Monotremata</taxon>
        <taxon>Ornithorhynchidae</taxon>
        <taxon>Ornithorhynchus</taxon>
    </lineage>
</organism>
<dbReference type="Proteomes" id="UP000002279">
    <property type="component" value="Unplaced"/>
</dbReference>
<evidence type="ECO:0000313" key="18">
    <source>
        <dbReference type="Ensembl" id="ENSOANP00000018327.2"/>
    </source>
</evidence>
<evidence type="ECO:0000256" key="4">
    <source>
        <dbReference type="ARBA" id="ARBA00022676"/>
    </source>
</evidence>
<feature type="compositionally biased region" description="Polar residues" evidence="17">
    <location>
        <begin position="147"/>
        <end position="164"/>
    </location>
</feature>
<dbReference type="eggNOG" id="KOG2692">
    <property type="taxonomic scope" value="Eukaryota"/>
</dbReference>
<keyword evidence="19" id="KW-1185">Reference proteome</keyword>
<evidence type="ECO:0000256" key="11">
    <source>
        <dbReference type="ARBA" id="ARBA00023157"/>
    </source>
</evidence>
<evidence type="ECO:0000256" key="5">
    <source>
        <dbReference type="ARBA" id="ARBA00022679"/>
    </source>
</evidence>
<evidence type="ECO:0000256" key="2">
    <source>
        <dbReference type="ARBA" id="ARBA00004922"/>
    </source>
</evidence>
<dbReference type="FunFam" id="3.90.1480.20:FF:000013">
    <property type="entry name" value="ST6 N-acetylgalactosaminide alpha-2,6-sialyltransferase 1"/>
    <property type="match status" value="1"/>
</dbReference>
<evidence type="ECO:0000256" key="17">
    <source>
        <dbReference type="SAM" id="MobiDB-lite"/>
    </source>
</evidence>
<proteinExistence type="inferred from homology"/>
<evidence type="ECO:0000313" key="19">
    <source>
        <dbReference type="Proteomes" id="UP000002279"/>
    </source>
</evidence>
<keyword evidence="11" id="KW-1015">Disulfide bond</keyword>
<keyword evidence="4" id="KW-0328">Glycosyltransferase</keyword>
<keyword evidence="10" id="KW-0472">Membrane</keyword>
<dbReference type="PANTHER" id="PTHR45941">
    <property type="entry name" value="ALPHA-N-ACETYLGALACTOSAMINIDE ALPHA-2,6-SIALYLTRANSFERASE 2-LIKE-RELATED"/>
    <property type="match status" value="1"/>
</dbReference>
<dbReference type="Ensembl" id="ENSOANT00000018330.2">
    <property type="protein sequence ID" value="ENSOANP00000018327.2"/>
    <property type="gene ID" value="ENSOANG00000011568.3"/>
</dbReference>
<dbReference type="AlphaFoldDB" id="F7A3G4"/>
<dbReference type="STRING" id="9258.ENSOANP00000018327"/>
<comment type="pathway">
    <text evidence="2">Protein modification; protein glycosylation.</text>
</comment>
<dbReference type="InParanoid" id="F7A3G4"/>
<evidence type="ECO:0000256" key="7">
    <source>
        <dbReference type="ARBA" id="ARBA00022968"/>
    </source>
</evidence>
<sequence length="656" mass="72670">MGLPVQGLVTGVLTDWLSVPSRWNQGLSNARPPAPAPNRRSPVLPEKRLETAIPGVKLIQGRSPPPPQPWSTAPPKARRQTPGGRPEMTLQAQEGRTSPRVLELETSTRAQEKRTTMPRIQGERTSPGRSQRGRPSAPEKGSPVAAQENNTSTWPGPNPTQKAKTPSPKGKALTSSASFARSTSPARDNPSVLITPPTQSTSPAQYTPPAQGTSAQSTPYARGTPLAPMISPAQDVPSARGTSTRSTPYLQGTPPGRSTLPAALSQSSTPRGQQRLKAARFKSEPQWDFEENYTLEAKGPQTSCPDSIKAKAARSPWLRDLFLPNLTLFLDAAHFSQGEWERLEHFVPPFGFMELNKSLVQEVLAQIPAVPQQQLLLAARPPGGPPCISCAVVGNGGILNNSRVGQEIDGHDYVFRVSGAVIQGYEQDVGTRTSFYGFTAFSLTTSLLQLGRRGFRQIPSGKDVHYLHFLEGERDYEWLKALLQDQVLETDNLKWFRVPALHPDCRRRPRELFRDALRLDRYLLLHPDLLRYMKNRFLRSKTLEKASWRLYRPTTGALMLLTALQLCDRVSAYGYITEGHGRFSNHYYDEKWQPLIFYINHDFELERQLWKHLHDEGCRAQGREVGRGLPALKECATSRTGELHLGPGLGQGPLGG</sequence>
<feature type="region of interest" description="Disordered" evidence="17">
    <location>
        <begin position="26"/>
        <end position="282"/>
    </location>
</feature>
<dbReference type="OMA" id="HYYDEKW"/>
<dbReference type="EC" id="2.4.3.3" evidence="14"/>
<reference evidence="18" key="2">
    <citation type="submission" date="2025-09" db="UniProtKB">
        <authorList>
            <consortium name="Ensembl"/>
        </authorList>
    </citation>
    <scope>IDENTIFICATION</scope>
    <source>
        <strain evidence="18">Glennie</strain>
    </source>
</reference>
<keyword evidence="7" id="KW-0735">Signal-anchor</keyword>
<evidence type="ECO:0000256" key="8">
    <source>
        <dbReference type="ARBA" id="ARBA00022989"/>
    </source>
</evidence>
<dbReference type="GO" id="GO:1901137">
    <property type="term" value="P:carbohydrate derivative biosynthetic process"/>
    <property type="evidence" value="ECO:0007669"/>
    <property type="project" value="UniProtKB-ARBA"/>
</dbReference>
<comment type="catalytic activity">
    <reaction evidence="13">
        <text>a beta-D-galactosyl-(1-&gt;3)-N-acetyl-alpha-D-galactosaminyl derivative + CMP-N-acetyl-beta-neuraminate = a beta-D-galactosyl-(1-&gt;3)-[N-acetyl-alpha-neuraminyl-(2-&gt;6)]-N-acetyl-alpha-D-galactosaminyl derivative + CMP + H(+)</text>
        <dbReference type="Rhea" id="RHEA:11136"/>
        <dbReference type="ChEBI" id="CHEBI:15378"/>
        <dbReference type="ChEBI" id="CHEBI:57812"/>
        <dbReference type="ChEBI" id="CHEBI:60377"/>
        <dbReference type="ChEBI" id="CHEBI:133470"/>
        <dbReference type="ChEBI" id="CHEBI:140764"/>
        <dbReference type="EC" id="2.4.3.3"/>
    </reaction>
    <physiologicalReaction direction="left-to-right" evidence="13">
        <dbReference type="Rhea" id="RHEA:11137"/>
    </physiologicalReaction>
</comment>
<comment type="catalytic activity">
    <reaction evidence="16">
        <text>a 3-O-[N-acetyl-alpha-D-galactosaminyl]-L-threonyl-[protein] + CMP-N-acetyl-beta-neuraminate = a 3-O-[N-acetyl-alpha-neuraminosyl-(2-&gt;6)-N-acetyl-alpha-D-galactosaminyl]-L-threonyl-[protein] + CMP + H(+)</text>
        <dbReference type="Rhea" id="RHEA:81643"/>
        <dbReference type="Rhea" id="RHEA-COMP:11689"/>
        <dbReference type="Rhea" id="RHEA-COMP:19720"/>
        <dbReference type="ChEBI" id="CHEBI:15378"/>
        <dbReference type="ChEBI" id="CHEBI:57812"/>
        <dbReference type="ChEBI" id="CHEBI:60377"/>
        <dbReference type="ChEBI" id="CHEBI:87075"/>
        <dbReference type="ChEBI" id="CHEBI:231970"/>
    </reaction>
    <physiologicalReaction direction="left-to-right" evidence="16">
        <dbReference type="Rhea" id="RHEA:81644"/>
    </physiologicalReaction>
</comment>
<protein>
    <recommendedName>
        <fullName evidence="14">alpha-N-acetylgalactosaminide alpha-2,6-sialyltransferase</fullName>
        <ecNumber evidence="14">2.4.3.3</ecNumber>
    </recommendedName>
</protein>
<accession>F7A3G4</accession>
<feature type="compositionally biased region" description="Polar residues" evidence="17">
    <location>
        <begin position="240"/>
        <end position="250"/>
    </location>
</feature>
<evidence type="ECO:0000256" key="3">
    <source>
        <dbReference type="ARBA" id="ARBA00006003"/>
    </source>
</evidence>
<comment type="similarity">
    <text evidence="3">Belongs to the glycosyltransferase 29 family.</text>
</comment>
<evidence type="ECO:0000256" key="15">
    <source>
        <dbReference type="ARBA" id="ARBA00050664"/>
    </source>
</evidence>
<dbReference type="HOGENOM" id="CLU_032020_0_1_1"/>
<comment type="catalytic activity">
    <reaction evidence="15">
        <text>a 3-O-[N-acetyl-alpha-neuraminyl-(2-&gt;3)-beta-D-galactosyl-(1-&gt;3)-N-acetyl-alpha-D-galactosaminyl]-L-threonyl-[protein] + CMP-N-acetyl-beta-neuraminate = a 3-O-{alpha-Neu5Ac-(2-&gt;3)-beta-D-Gal-(1-&gt;3)-[alpha-Neu5Ac-(2-&gt;6)]-alpha-D-GalNAc}-L-threonyl-[protein] + CMP + H(+)</text>
        <dbReference type="Rhea" id="RHEA:81659"/>
        <dbReference type="Rhea" id="RHEA-COMP:14417"/>
        <dbReference type="Rhea" id="RHEA-COMP:16763"/>
        <dbReference type="ChEBI" id="CHEBI:15378"/>
        <dbReference type="ChEBI" id="CHEBI:57812"/>
        <dbReference type="ChEBI" id="CHEBI:60377"/>
        <dbReference type="ChEBI" id="CHEBI:139598"/>
        <dbReference type="ChEBI" id="CHEBI:156398"/>
    </reaction>
    <physiologicalReaction direction="left-to-right" evidence="15">
        <dbReference type="Rhea" id="RHEA:81660"/>
    </physiologicalReaction>
</comment>